<dbReference type="AlphaFoldDB" id="A0A841BNM3"/>
<reference evidence="1 2" key="1">
    <citation type="submission" date="2020-08" db="EMBL/GenBank/DDBJ databases">
        <title>Sequencing the genomes of 1000 actinobacteria strains.</title>
        <authorList>
            <person name="Klenk H.-P."/>
        </authorList>
    </citation>
    <scope>NUCLEOTIDE SEQUENCE [LARGE SCALE GENOMIC DNA]</scope>
    <source>
        <strain evidence="1 2">DSM 45362</strain>
    </source>
</reference>
<comment type="caution">
    <text evidence="1">The sequence shown here is derived from an EMBL/GenBank/DDBJ whole genome shotgun (WGS) entry which is preliminary data.</text>
</comment>
<dbReference type="EMBL" id="JACHMN010000002">
    <property type="protein sequence ID" value="MBB5870687.1"/>
    <property type="molecule type" value="Genomic_DNA"/>
</dbReference>
<gene>
    <name evidence="1" type="ORF">F4553_004066</name>
</gene>
<evidence type="ECO:0000313" key="2">
    <source>
        <dbReference type="Proteomes" id="UP000587527"/>
    </source>
</evidence>
<proteinExistence type="predicted"/>
<keyword evidence="2" id="KW-1185">Reference proteome</keyword>
<accession>A0A841BNM3</accession>
<dbReference type="Pfam" id="PF08811">
    <property type="entry name" value="DUF1800"/>
    <property type="match status" value="1"/>
</dbReference>
<sequence length="440" mass="49018">MADREKIAHLLRRATFGPTATEVDDAERAGYSATLSRLLRPQGLDQGAIASPAPVLGPDPVAMLLPTSTQPQRDAAYKLRNDQIQALTAWWPDRMVTADHQWVEKLIFFWHGHWATNIQKVDSPQLMLSQHQAFRFFGRNDFAPFVKAMLRDPALILWLDGQRNAKRAPNENLARELMELFVLGIGNYSEADVKAAARALTGWQVDRRLSLANIVPSRHDTGSKQILGETGVFDVDGLAELLLAQPANAQFLAKRFWFRFASGEPASEAVIGRLVKAYGPDRDITSLAQGIFTDPDFAATRGKLVKQPLEWICGAMRQLDLRPATLPEDERQQFMNGLKRIEQVPFRPPSVGGWPSGAAWLTSHSMQSRIRLTEMLSARAPKTIVDRLAAAPVAGRIDALGRLLVVDAWTDRTRKALTDVVKDSRKLLMLGLVTPEYLVH</sequence>
<protein>
    <submittedName>
        <fullName evidence="1">Uncharacterized protein (DUF1800 family)</fullName>
    </submittedName>
</protein>
<dbReference type="Proteomes" id="UP000587527">
    <property type="component" value="Unassembled WGS sequence"/>
</dbReference>
<evidence type="ECO:0000313" key="1">
    <source>
        <dbReference type="EMBL" id="MBB5870687.1"/>
    </source>
</evidence>
<organism evidence="1 2">
    <name type="scientific">Allocatelliglobosispora scoriae</name>
    <dbReference type="NCBI Taxonomy" id="643052"/>
    <lineage>
        <taxon>Bacteria</taxon>
        <taxon>Bacillati</taxon>
        <taxon>Actinomycetota</taxon>
        <taxon>Actinomycetes</taxon>
        <taxon>Micromonosporales</taxon>
        <taxon>Micromonosporaceae</taxon>
        <taxon>Allocatelliglobosispora</taxon>
    </lineage>
</organism>
<name>A0A841BNM3_9ACTN</name>
<dbReference type="RefSeq" id="WP_184838237.1">
    <property type="nucleotide sequence ID" value="NZ_JACHMN010000002.1"/>
</dbReference>
<dbReference type="InterPro" id="IPR014917">
    <property type="entry name" value="DUF1800"/>
</dbReference>